<evidence type="ECO:0000256" key="2">
    <source>
        <dbReference type="SAM" id="Phobius"/>
    </source>
</evidence>
<name>A0ABS4CL27_9ENTE</name>
<feature type="compositionally biased region" description="Low complexity" evidence="1">
    <location>
        <begin position="60"/>
        <end position="80"/>
    </location>
</feature>
<proteinExistence type="predicted"/>
<keyword evidence="2" id="KW-0472">Membrane</keyword>
<keyword evidence="2" id="KW-1133">Transmembrane helix</keyword>
<accession>A0ABS4CL27</accession>
<keyword evidence="2" id="KW-0812">Transmembrane</keyword>
<feature type="region of interest" description="Disordered" evidence="1">
    <location>
        <begin position="54"/>
        <end position="93"/>
    </location>
</feature>
<dbReference type="SUPFAM" id="SSF55166">
    <property type="entry name" value="Hedgehog/DD-peptidase"/>
    <property type="match status" value="1"/>
</dbReference>
<feature type="domain" description="D-alanyl-D-alanine carboxypeptidase-like core" evidence="3">
    <location>
        <begin position="123"/>
        <end position="245"/>
    </location>
</feature>
<dbReference type="InterPro" id="IPR058193">
    <property type="entry name" value="VanY/YodJ_core_dom"/>
</dbReference>
<evidence type="ECO:0000259" key="3">
    <source>
        <dbReference type="Pfam" id="PF02557"/>
    </source>
</evidence>
<reference evidence="4 5" key="1">
    <citation type="submission" date="2020-12" db="EMBL/GenBank/DDBJ databases">
        <title>Vagococcus allomyrinae sp. nov. and Enterococcus lavae sp. nov., isolated from the larvae of Allomyrina dichotoma.</title>
        <authorList>
            <person name="Lee S.D."/>
        </authorList>
    </citation>
    <scope>NUCLEOTIDE SEQUENCE [LARGE SCALE GENOMIC DNA]</scope>
    <source>
        <strain evidence="4 5">BWM-S5</strain>
    </source>
</reference>
<dbReference type="InterPro" id="IPR052179">
    <property type="entry name" value="DD-CPase-like"/>
</dbReference>
<dbReference type="Gene3D" id="3.30.1380.10">
    <property type="match status" value="1"/>
</dbReference>
<dbReference type="Proteomes" id="UP000673375">
    <property type="component" value="Unassembled WGS sequence"/>
</dbReference>
<evidence type="ECO:0000313" key="4">
    <source>
        <dbReference type="EMBL" id="MBP1046841.1"/>
    </source>
</evidence>
<dbReference type="PANTHER" id="PTHR34385">
    <property type="entry name" value="D-ALANYL-D-ALANINE CARBOXYPEPTIDASE"/>
    <property type="match status" value="1"/>
</dbReference>
<keyword evidence="5" id="KW-1185">Reference proteome</keyword>
<sequence>MGRRNNRYLKFSVAAIIVLLLSFFYYENNQRRLAKTMEDNAYPETSETRIIATADTQENESTTAVTESTEATAESTTPSTKDATKNAAENLSPQTMKEPMKVNGIIIVNKRYPLPESYAPGENKEALSAFKKMNEEMRALGLDITSEYSGYRSYEDQAALYQNYVADDGKSEAEQYSSRPGYSEHQTGLAFDFINTAGELVSSKTEADWIAANAHRYGFIVRYKEGQEAITGYMAETWHVRYVGKTDAEKIYKQKVTLEEYLGVEGGDYSSEEQ</sequence>
<evidence type="ECO:0000256" key="1">
    <source>
        <dbReference type="SAM" id="MobiDB-lite"/>
    </source>
</evidence>
<comment type="caution">
    <text evidence="4">The sequence shown here is derived from an EMBL/GenBank/DDBJ whole genome shotgun (WGS) entry which is preliminary data.</text>
</comment>
<dbReference type="RefSeq" id="WP_209557635.1">
    <property type="nucleotide sequence ID" value="NZ_JAEDXU010000005.1"/>
</dbReference>
<dbReference type="CDD" id="cd14852">
    <property type="entry name" value="LD-carboxypeptidase"/>
    <property type="match status" value="1"/>
</dbReference>
<protein>
    <submittedName>
        <fullName evidence="4">M15 family metallopeptidase</fullName>
    </submittedName>
</protein>
<dbReference type="InterPro" id="IPR003709">
    <property type="entry name" value="VanY-like_core_dom"/>
</dbReference>
<dbReference type="PANTHER" id="PTHR34385:SF1">
    <property type="entry name" value="PEPTIDOGLYCAN L-ALANYL-D-GLUTAMATE ENDOPEPTIDASE CWLK"/>
    <property type="match status" value="1"/>
</dbReference>
<evidence type="ECO:0000313" key="5">
    <source>
        <dbReference type="Proteomes" id="UP000673375"/>
    </source>
</evidence>
<organism evidence="4 5">
    <name type="scientific">Enterococcus larvae</name>
    <dbReference type="NCBI Taxonomy" id="2794352"/>
    <lineage>
        <taxon>Bacteria</taxon>
        <taxon>Bacillati</taxon>
        <taxon>Bacillota</taxon>
        <taxon>Bacilli</taxon>
        <taxon>Lactobacillales</taxon>
        <taxon>Enterococcaceae</taxon>
        <taxon>Enterococcus</taxon>
    </lineage>
</organism>
<dbReference type="Pfam" id="PF02557">
    <property type="entry name" value="VanY"/>
    <property type="match status" value="1"/>
</dbReference>
<dbReference type="EMBL" id="JAEDXU010000005">
    <property type="protein sequence ID" value="MBP1046841.1"/>
    <property type="molecule type" value="Genomic_DNA"/>
</dbReference>
<gene>
    <name evidence="4" type="ORF">I6N96_11235</name>
</gene>
<feature type="transmembrane region" description="Helical" evidence="2">
    <location>
        <begin position="7"/>
        <end position="26"/>
    </location>
</feature>
<dbReference type="InterPro" id="IPR009045">
    <property type="entry name" value="Zn_M74/Hedgehog-like"/>
</dbReference>